<organism evidence="1 2">
    <name type="scientific">Laribacter hongkongensis</name>
    <dbReference type="NCBI Taxonomy" id="168471"/>
    <lineage>
        <taxon>Bacteria</taxon>
        <taxon>Pseudomonadati</taxon>
        <taxon>Pseudomonadota</taxon>
        <taxon>Betaproteobacteria</taxon>
        <taxon>Neisseriales</taxon>
        <taxon>Aquaspirillaceae</taxon>
        <taxon>Laribacter</taxon>
    </lineage>
</organism>
<dbReference type="EMBL" id="CP022115">
    <property type="protein sequence ID" value="ASJ25562.1"/>
    <property type="molecule type" value="Genomic_DNA"/>
</dbReference>
<evidence type="ECO:0008006" key="3">
    <source>
        <dbReference type="Google" id="ProtNLM"/>
    </source>
</evidence>
<dbReference type="RefSeq" id="WP_147640240.1">
    <property type="nucleotide sequence ID" value="NZ_CP022115.1"/>
</dbReference>
<proteinExistence type="predicted"/>
<evidence type="ECO:0000313" key="2">
    <source>
        <dbReference type="Proteomes" id="UP000197424"/>
    </source>
</evidence>
<dbReference type="AlphaFoldDB" id="A0A248LLM1"/>
<name>A0A248LLM1_9NEIS</name>
<evidence type="ECO:0000313" key="1">
    <source>
        <dbReference type="EMBL" id="ASJ25562.1"/>
    </source>
</evidence>
<sequence length="99" mass="11008">MAMSEPVHELHSVLRQLEAWLNSSGEDVSQLEAALTRYSEQAALLADLLEQDSVPADQLSGLAELHQRVFALMQSRHADLAHQLSSERQVTRIQRAYGG</sequence>
<protein>
    <recommendedName>
        <fullName evidence="3">Flagellar protein FliT</fullName>
    </recommendedName>
</protein>
<reference evidence="2" key="1">
    <citation type="submission" date="2017-06" db="EMBL/GenBank/DDBJ databases">
        <title>Whole genome sequence of Laribacter hongkongensis LHGZ1.</title>
        <authorList>
            <person name="Chen D."/>
            <person name="Wu H."/>
            <person name="Chen J."/>
        </authorList>
    </citation>
    <scope>NUCLEOTIDE SEQUENCE [LARGE SCALE GENOMIC DNA]</scope>
    <source>
        <strain evidence="2">LHGZ1</strain>
    </source>
</reference>
<accession>A0A248LLM1</accession>
<gene>
    <name evidence="1" type="ORF">LHGZ1_2731</name>
</gene>
<dbReference type="Proteomes" id="UP000197424">
    <property type="component" value="Chromosome"/>
</dbReference>